<evidence type="ECO:0000256" key="4">
    <source>
        <dbReference type="ARBA" id="ARBA00012201"/>
    </source>
</evidence>
<sequence>MLSNNRVHVSCGVHRTADSWQSTELRALHTDSIIHVGKTFADDTVELLYKRHWLRLQRQLMFKLLILLLVAVTGILILHNCVHRTPLVLNRPDLNLSYVEPEDLSFRPSMNVLFGVHLATGAVFVICVCVQAVYVRFWYVISLLVWLYLNSLVFSSIPFHGGSVTPMEKTPAVFYVVLVTHTMLPFSRWTALLLGVFTSVVDMALVGSLYEEEDGAWKAKQMATNALIYICSNLTGLYHQELRNTAHRHTFLETRRFIEADLKCAGERVRQSHLKEGLLLKIIPRHLLEDMKVAMQRKLIVGGLVTGHVFHELFIERHDDVSILYADIVNFTSLTTDLEPSELVMALNELFGRFDGLAKANNCLRIKILGDCYYCVSGLPRATALHARNCVVMGMQMVKVIRTLRQDSGIEDLDMRIGIHSGYVFCGVIGLKKWQYDVWSDSVTVANKMESTAKPG</sequence>
<evidence type="ECO:0000259" key="16">
    <source>
        <dbReference type="PROSITE" id="PS50125"/>
    </source>
</evidence>
<dbReference type="EMBL" id="JAODUO010000430">
    <property type="protein sequence ID" value="KAK2180727.1"/>
    <property type="molecule type" value="Genomic_DNA"/>
</dbReference>
<dbReference type="EC" id="4.6.1.1" evidence="4"/>
<evidence type="ECO:0000256" key="13">
    <source>
        <dbReference type="ARBA" id="ARBA00023239"/>
    </source>
</evidence>
<keyword evidence="6" id="KW-0479">Metal-binding</keyword>
<name>A0AAD9NS34_RIDPI</name>
<evidence type="ECO:0000256" key="3">
    <source>
        <dbReference type="ARBA" id="ARBA00004141"/>
    </source>
</evidence>
<evidence type="ECO:0000313" key="17">
    <source>
        <dbReference type="EMBL" id="KAK2180727.1"/>
    </source>
</evidence>
<dbReference type="InterPro" id="IPR032628">
    <property type="entry name" value="AC_N"/>
</dbReference>
<evidence type="ECO:0000256" key="7">
    <source>
        <dbReference type="ARBA" id="ARBA00022741"/>
    </source>
</evidence>
<dbReference type="GO" id="GO:0004016">
    <property type="term" value="F:adenylate cyclase activity"/>
    <property type="evidence" value="ECO:0007669"/>
    <property type="project" value="UniProtKB-EC"/>
</dbReference>
<protein>
    <recommendedName>
        <fullName evidence="4">adenylate cyclase</fullName>
        <ecNumber evidence="4">4.6.1.1</ecNumber>
    </recommendedName>
</protein>
<feature type="transmembrane region" description="Helical" evidence="15">
    <location>
        <begin position="60"/>
        <end position="79"/>
    </location>
</feature>
<keyword evidence="12 15" id="KW-0472">Membrane</keyword>
<keyword evidence="7" id="KW-0547">Nucleotide-binding</keyword>
<comment type="subcellular location">
    <subcellularLocation>
        <location evidence="3">Membrane</location>
        <topology evidence="3">Multi-pass membrane protein</topology>
    </subcellularLocation>
</comment>
<dbReference type="InterPro" id="IPR029787">
    <property type="entry name" value="Nucleotide_cyclase"/>
</dbReference>
<dbReference type="PROSITE" id="PS00452">
    <property type="entry name" value="GUANYLATE_CYCLASE_1"/>
    <property type="match status" value="1"/>
</dbReference>
<keyword evidence="5 15" id="KW-0812">Transmembrane</keyword>
<dbReference type="InterPro" id="IPR018297">
    <property type="entry name" value="A/G_cyclase_CS"/>
</dbReference>
<proteinExistence type="inferred from homology"/>
<feature type="transmembrane region" description="Helical" evidence="15">
    <location>
        <begin position="189"/>
        <end position="210"/>
    </location>
</feature>
<evidence type="ECO:0000256" key="15">
    <source>
        <dbReference type="SAM" id="Phobius"/>
    </source>
</evidence>
<dbReference type="SUPFAM" id="SSF55073">
    <property type="entry name" value="Nucleotide cyclase"/>
    <property type="match status" value="1"/>
</dbReference>
<evidence type="ECO:0000256" key="6">
    <source>
        <dbReference type="ARBA" id="ARBA00022723"/>
    </source>
</evidence>
<evidence type="ECO:0000256" key="9">
    <source>
        <dbReference type="ARBA" id="ARBA00022842"/>
    </source>
</evidence>
<dbReference type="CDD" id="cd07302">
    <property type="entry name" value="CHD"/>
    <property type="match status" value="1"/>
</dbReference>
<dbReference type="PANTHER" id="PTHR45627:SF12">
    <property type="entry name" value="ADENYLATE CYCLASE TYPE 2"/>
    <property type="match status" value="1"/>
</dbReference>
<dbReference type="GO" id="GO:0046872">
    <property type="term" value="F:metal ion binding"/>
    <property type="evidence" value="ECO:0007669"/>
    <property type="project" value="UniProtKB-KW"/>
</dbReference>
<keyword evidence="11" id="KW-0115">cAMP biosynthesis</keyword>
<evidence type="ECO:0000256" key="11">
    <source>
        <dbReference type="ARBA" id="ARBA00022998"/>
    </source>
</evidence>
<feature type="transmembrane region" description="Helical" evidence="15">
    <location>
        <begin position="137"/>
        <end position="157"/>
    </location>
</feature>
<organism evidence="17 18">
    <name type="scientific">Ridgeia piscesae</name>
    <name type="common">Tubeworm</name>
    <dbReference type="NCBI Taxonomy" id="27915"/>
    <lineage>
        <taxon>Eukaryota</taxon>
        <taxon>Metazoa</taxon>
        <taxon>Spiralia</taxon>
        <taxon>Lophotrochozoa</taxon>
        <taxon>Annelida</taxon>
        <taxon>Polychaeta</taxon>
        <taxon>Sedentaria</taxon>
        <taxon>Canalipalpata</taxon>
        <taxon>Sabellida</taxon>
        <taxon>Siboglinidae</taxon>
        <taxon>Ridgeia</taxon>
    </lineage>
</organism>
<dbReference type="PANTHER" id="PTHR45627">
    <property type="entry name" value="ADENYLATE CYCLASE TYPE 1"/>
    <property type="match status" value="1"/>
</dbReference>
<evidence type="ECO:0000256" key="2">
    <source>
        <dbReference type="ARBA" id="ARBA00001946"/>
    </source>
</evidence>
<dbReference type="Pfam" id="PF00211">
    <property type="entry name" value="Guanylate_cyc"/>
    <property type="match status" value="1"/>
</dbReference>
<keyword evidence="8" id="KW-0067">ATP-binding</keyword>
<evidence type="ECO:0000256" key="5">
    <source>
        <dbReference type="ARBA" id="ARBA00022692"/>
    </source>
</evidence>
<dbReference type="Pfam" id="PF16214">
    <property type="entry name" value="AC_N"/>
    <property type="match status" value="1"/>
</dbReference>
<dbReference type="AlphaFoldDB" id="A0AAD9NS34"/>
<keyword evidence="13 14" id="KW-0456">Lyase</keyword>
<gene>
    <name evidence="17" type="ORF">NP493_430g04010</name>
</gene>
<evidence type="ECO:0000256" key="10">
    <source>
        <dbReference type="ARBA" id="ARBA00022989"/>
    </source>
</evidence>
<dbReference type="Proteomes" id="UP001209878">
    <property type="component" value="Unassembled WGS sequence"/>
</dbReference>
<feature type="domain" description="Guanylate cyclase" evidence="16">
    <location>
        <begin position="322"/>
        <end position="450"/>
    </location>
</feature>
<dbReference type="SMART" id="SM00044">
    <property type="entry name" value="CYCc"/>
    <property type="match status" value="1"/>
</dbReference>
<keyword evidence="10 15" id="KW-1133">Transmembrane helix</keyword>
<evidence type="ECO:0000256" key="1">
    <source>
        <dbReference type="ARBA" id="ARBA00001593"/>
    </source>
</evidence>
<feature type="transmembrane region" description="Helical" evidence="15">
    <location>
        <begin position="112"/>
        <end position="130"/>
    </location>
</feature>
<keyword evidence="18" id="KW-1185">Reference proteome</keyword>
<comment type="similarity">
    <text evidence="14">Belongs to the adenylyl cyclase class-4/guanylyl cyclase family.</text>
</comment>
<comment type="catalytic activity">
    <reaction evidence="1">
        <text>ATP = 3',5'-cyclic AMP + diphosphate</text>
        <dbReference type="Rhea" id="RHEA:15389"/>
        <dbReference type="ChEBI" id="CHEBI:30616"/>
        <dbReference type="ChEBI" id="CHEBI:33019"/>
        <dbReference type="ChEBI" id="CHEBI:58165"/>
        <dbReference type="EC" id="4.6.1.1"/>
    </reaction>
</comment>
<evidence type="ECO:0000256" key="8">
    <source>
        <dbReference type="ARBA" id="ARBA00022840"/>
    </source>
</evidence>
<accession>A0AAD9NS34</accession>
<dbReference type="GO" id="GO:0006171">
    <property type="term" value="P:cAMP biosynthetic process"/>
    <property type="evidence" value="ECO:0007669"/>
    <property type="project" value="UniProtKB-KW"/>
</dbReference>
<dbReference type="PROSITE" id="PS50125">
    <property type="entry name" value="GUANYLATE_CYCLASE_2"/>
    <property type="match status" value="1"/>
</dbReference>
<dbReference type="GO" id="GO:0007189">
    <property type="term" value="P:adenylate cyclase-activating G protein-coupled receptor signaling pathway"/>
    <property type="evidence" value="ECO:0007669"/>
    <property type="project" value="TreeGrafter"/>
</dbReference>
<comment type="caution">
    <text evidence="17">The sequence shown here is derived from an EMBL/GenBank/DDBJ whole genome shotgun (WGS) entry which is preliminary data.</text>
</comment>
<dbReference type="GO" id="GO:0005524">
    <property type="term" value="F:ATP binding"/>
    <property type="evidence" value="ECO:0007669"/>
    <property type="project" value="UniProtKB-KW"/>
</dbReference>
<dbReference type="GO" id="GO:0005886">
    <property type="term" value="C:plasma membrane"/>
    <property type="evidence" value="ECO:0007669"/>
    <property type="project" value="TreeGrafter"/>
</dbReference>
<evidence type="ECO:0000256" key="12">
    <source>
        <dbReference type="ARBA" id="ARBA00023136"/>
    </source>
</evidence>
<dbReference type="Gene3D" id="3.30.70.1230">
    <property type="entry name" value="Nucleotide cyclase"/>
    <property type="match status" value="1"/>
</dbReference>
<comment type="cofactor">
    <cofactor evidence="2">
        <name>Mg(2+)</name>
        <dbReference type="ChEBI" id="CHEBI:18420"/>
    </cofactor>
</comment>
<evidence type="ECO:0000256" key="14">
    <source>
        <dbReference type="RuleBase" id="RU000405"/>
    </source>
</evidence>
<dbReference type="InterPro" id="IPR001054">
    <property type="entry name" value="A/G_cyclase"/>
</dbReference>
<keyword evidence="9" id="KW-0460">Magnesium</keyword>
<dbReference type="GO" id="GO:0035556">
    <property type="term" value="P:intracellular signal transduction"/>
    <property type="evidence" value="ECO:0007669"/>
    <property type="project" value="InterPro"/>
</dbReference>
<reference evidence="17" key="1">
    <citation type="journal article" date="2023" name="Mol. Biol. Evol.">
        <title>Third-Generation Sequencing Reveals the Adaptive Role of the Epigenome in Three Deep-Sea Polychaetes.</title>
        <authorList>
            <person name="Perez M."/>
            <person name="Aroh O."/>
            <person name="Sun Y."/>
            <person name="Lan Y."/>
            <person name="Juniper S.K."/>
            <person name="Young C.R."/>
            <person name="Angers B."/>
            <person name="Qian P.Y."/>
        </authorList>
    </citation>
    <scope>NUCLEOTIDE SEQUENCE</scope>
    <source>
        <strain evidence="17">R07B-5</strain>
    </source>
</reference>
<evidence type="ECO:0000313" key="18">
    <source>
        <dbReference type="Proteomes" id="UP001209878"/>
    </source>
</evidence>